<keyword evidence="1" id="KW-0472">Membrane</keyword>
<dbReference type="Proteomes" id="UP001632038">
    <property type="component" value="Unassembled WGS sequence"/>
</dbReference>
<keyword evidence="1" id="KW-1133">Transmembrane helix</keyword>
<evidence type="ECO:0000256" key="1">
    <source>
        <dbReference type="SAM" id="Phobius"/>
    </source>
</evidence>
<feature type="transmembrane region" description="Helical" evidence="1">
    <location>
        <begin position="6"/>
        <end position="22"/>
    </location>
</feature>
<comment type="caution">
    <text evidence="2">The sequence shown here is derived from an EMBL/GenBank/DDBJ whole genome shotgun (WGS) entry which is preliminary data.</text>
</comment>
<sequence length="44" mass="4943">MASYVLAFITILAFSHLIMNFVKIEEVGKGLTALSQRRSPYVNI</sequence>
<dbReference type="AlphaFoldDB" id="A0ABD3DR06"/>
<gene>
    <name evidence="2" type="ORF">CASFOL_011734</name>
</gene>
<evidence type="ECO:0000313" key="2">
    <source>
        <dbReference type="EMBL" id="KAL3643802.1"/>
    </source>
</evidence>
<name>A0ABD3DR06_9LAMI</name>
<proteinExistence type="predicted"/>
<accession>A0ABD3DR06</accession>
<protein>
    <submittedName>
        <fullName evidence="2">Uncharacterized protein</fullName>
    </submittedName>
</protein>
<keyword evidence="3" id="KW-1185">Reference proteome</keyword>
<keyword evidence="1" id="KW-0812">Transmembrane</keyword>
<dbReference type="EMBL" id="JAVIJP010000015">
    <property type="protein sequence ID" value="KAL3643802.1"/>
    <property type="molecule type" value="Genomic_DNA"/>
</dbReference>
<evidence type="ECO:0000313" key="3">
    <source>
        <dbReference type="Proteomes" id="UP001632038"/>
    </source>
</evidence>
<organism evidence="2 3">
    <name type="scientific">Castilleja foliolosa</name>
    <dbReference type="NCBI Taxonomy" id="1961234"/>
    <lineage>
        <taxon>Eukaryota</taxon>
        <taxon>Viridiplantae</taxon>
        <taxon>Streptophyta</taxon>
        <taxon>Embryophyta</taxon>
        <taxon>Tracheophyta</taxon>
        <taxon>Spermatophyta</taxon>
        <taxon>Magnoliopsida</taxon>
        <taxon>eudicotyledons</taxon>
        <taxon>Gunneridae</taxon>
        <taxon>Pentapetalae</taxon>
        <taxon>asterids</taxon>
        <taxon>lamiids</taxon>
        <taxon>Lamiales</taxon>
        <taxon>Orobanchaceae</taxon>
        <taxon>Pedicularideae</taxon>
        <taxon>Castillejinae</taxon>
        <taxon>Castilleja</taxon>
    </lineage>
</organism>
<reference evidence="3" key="1">
    <citation type="journal article" date="2024" name="IScience">
        <title>Strigolactones Initiate the Formation of Haustorium-like Structures in Castilleja.</title>
        <authorList>
            <person name="Buerger M."/>
            <person name="Peterson D."/>
            <person name="Chory J."/>
        </authorList>
    </citation>
    <scope>NUCLEOTIDE SEQUENCE [LARGE SCALE GENOMIC DNA]</scope>
</reference>